<proteinExistence type="predicted"/>
<protein>
    <submittedName>
        <fullName evidence="1">Uncharacterized protein</fullName>
    </submittedName>
</protein>
<name>A0A6C0H230_9ZZZZ</name>
<accession>A0A6C0H230</accession>
<dbReference type="AlphaFoldDB" id="A0A6C0H230"/>
<dbReference type="EMBL" id="MN739848">
    <property type="protein sequence ID" value="QHT74286.1"/>
    <property type="molecule type" value="Genomic_DNA"/>
</dbReference>
<sequence>MNPKVQEIPVENTMKNSILSVLNNQKILFTEILNGINFNINDEYNILIPNNFNIVDHIQIKKILKDKKGNCIDCVYLYKYNKTLHFISRIKFLDNKNLKTDEDDSRIETKLLKIVEDILENINKDYNKKTGDTNLTSETNITKSDVIDYKMLVAKSKLNNINKLTNLNISDS</sequence>
<evidence type="ECO:0000313" key="1">
    <source>
        <dbReference type="EMBL" id="QHT74286.1"/>
    </source>
</evidence>
<organism evidence="1">
    <name type="scientific">viral metagenome</name>
    <dbReference type="NCBI Taxonomy" id="1070528"/>
    <lineage>
        <taxon>unclassified sequences</taxon>
        <taxon>metagenomes</taxon>
        <taxon>organismal metagenomes</taxon>
    </lineage>
</organism>
<reference evidence="1" key="1">
    <citation type="journal article" date="2020" name="Nature">
        <title>Giant virus diversity and host interactions through global metagenomics.</title>
        <authorList>
            <person name="Schulz F."/>
            <person name="Roux S."/>
            <person name="Paez-Espino D."/>
            <person name="Jungbluth S."/>
            <person name="Walsh D.A."/>
            <person name="Denef V.J."/>
            <person name="McMahon K.D."/>
            <person name="Konstantinidis K.T."/>
            <person name="Eloe-Fadrosh E.A."/>
            <person name="Kyrpides N.C."/>
            <person name="Woyke T."/>
        </authorList>
    </citation>
    <scope>NUCLEOTIDE SEQUENCE</scope>
    <source>
        <strain evidence="1">GVMAG-M-3300023179-4</strain>
    </source>
</reference>